<gene>
    <name evidence="2" type="ORF">Fot_10438</name>
</gene>
<reference evidence="3" key="1">
    <citation type="submission" date="2024-07" db="EMBL/GenBank/DDBJ databases">
        <title>Two chromosome-level genome assemblies of Korean endemic species Abeliophyllum distichum and Forsythia ovata (Oleaceae).</title>
        <authorList>
            <person name="Jang H."/>
        </authorList>
    </citation>
    <scope>NUCLEOTIDE SEQUENCE [LARGE SCALE GENOMIC DNA]</scope>
</reference>
<dbReference type="InterPro" id="IPR025659">
    <property type="entry name" value="Tubby-like_C"/>
</dbReference>
<comment type="caution">
    <text evidence="2">The sequence shown here is derived from an EMBL/GenBank/DDBJ whole genome shotgun (WGS) entry which is preliminary data.</text>
</comment>
<evidence type="ECO:0000313" key="3">
    <source>
        <dbReference type="Proteomes" id="UP001604277"/>
    </source>
</evidence>
<accession>A0ABD1WGU8</accession>
<organism evidence="2 3">
    <name type="scientific">Forsythia ovata</name>
    <dbReference type="NCBI Taxonomy" id="205694"/>
    <lineage>
        <taxon>Eukaryota</taxon>
        <taxon>Viridiplantae</taxon>
        <taxon>Streptophyta</taxon>
        <taxon>Embryophyta</taxon>
        <taxon>Tracheophyta</taxon>
        <taxon>Spermatophyta</taxon>
        <taxon>Magnoliopsida</taxon>
        <taxon>eudicotyledons</taxon>
        <taxon>Gunneridae</taxon>
        <taxon>Pentapetalae</taxon>
        <taxon>asterids</taxon>
        <taxon>lamiids</taxon>
        <taxon>Lamiales</taxon>
        <taxon>Oleaceae</taxon>
        <taxon>Forsythieae</taxon>
        <taxon>Forsythia</taxon>
    </lineage>
</organism>
<evidence type="ECO:0000256" key="1">
    <source>
        <dbReference type="ARBA" id="ARBA00005437"/>
    </source>
</evidence>
<name>A0ABD1WGU8_9LAMI</name>
<protein>
    <submittedName>
        <fullName evidence="2">Protein LURP-one-related 15</fullName>
    </submittedName>
</protein>
<proteinExistence type="inferred from homology"/>
<dbReference type="AlphaFoldDB" id="A0ABD1WGU8"/>
<dbReference type="InterPro" id="IPR007612">
    <property type="entry name" value="LOR"/>
</dbReference>
<dbReference type="Proteomes" id="UP001604277">
    <property type="component" value="Unassembled WGS sequence"/>
</dbReference>
<dbReference type="InterPro" id="IPR038595">
    <property type="entry name" value="LOR_sf"/>
</dbReference>
<dbReference type="SUPFAM" id="SSF54518">
    <property type="entry name" value="Tubby C-terminal domain-like"/>
    <property type="match status" value="1"/>
</dbReference>
<dbReference type="EMBL" id="JBFOLJ010000003">
    <property type="protein sequence ID" value="KAL2548908.1"/>
    <property type="molecule type" value="Genomic_DNA"/>
</dbReference>
<dbReference type="Gene3D" id="2.40.160.200">
    <property type="entry name" value="LURP1-related"/>
    <property type="match status" value="1"/>
</dbReference>
<dbReference type="Pfam" id="PF04525">
    <property type="entry name" value="LOR"/>
    <property type="match status" value="1"/>
</dbReference>
<dbReference type="PANTHER" id="PTHR31087">
    <property type="match status" value="1"/>
</dbReference>
<dbReference type="PANTHER" id="PTHR31087:SF120">
    <property type="entry name" value="PROTEIN LURP-ONE-RELATED 10-LIKE"/>
    <property type="match status" value="1"/>
</dbReference>
<comment type="similarity">
    <text evidence="1">Belongs to the LOR family.</text>
</comment>
<sequence>MAEIPYDSNLAQSGPVIGPHFCVSHLVHLLIDKKAFTLRSTRYLVTSADGNLMFKVKKFPLSFHGTLVVLDTSGNPVITLRPKKLTYHSRWQVFRGESTDDKDLIFSVKKSSRFQSNTKLDVFLASNTSEENCDFKVEETHSDGSCDIFAGNSSTPIAQMDNKRTGSIFSRKDKLVVNVSPNVDYAMIVSLIIILDDFVSGSSPISTSIDFSRKLIDRFLKFFAAVAHLHDGHARSPPVVELRLSLE</sequence>
<evidence type="ECO:0000313" key="2">
    <source>
        <dbReference type="EMBL" id="KAL2548908.1"/>
    </source>
</evidence>
<keyword evidence="3" id="KW-1185">Reference proteome</keyword>